<gene>
    <name evidence="11" type="ORF">K431DRAFT_289033</name>
</gene>
<dbReference type="InterPro" id="IPR036188">
    <property type="entry name" value="FAD/NAD-bd_sf"/>
</dbReference>
<evidence type="ECO:0000256" key="4">
    <source>
        <dbReference type="ARBA" id="ARBA00012881"/>
    </source>
</evidence>
<dbReference type="EMBL" id="MU003859">
    <property type="protein sequence ID" value="KAF2716867.1"/>
    <property type="molecule type" value="Genomic_DNA"/>
</dbReference>
<keyword evidence="12" id="KW-1185">Reference proteome</keyword>
<name>A0A9P4PXQ8_9PEZI</name>
<dbReference type="Pfam" id="PF13434">
    <property type="entry name" value="Lys_Orn_oxgnase"/>
    <property type="match status" value="1"/>
</dbReference>
<evidence type="ECO:0000256" key="5">
    <source>
        <dbReference type="ARBA" id="ARBA00022630"/>
    </source>
</evidence>
<comment type="caution">
    <text evidence="11">The sequence shown here is derived from an EMBL/GenBank/DDBJ whole genome shotgun (WGS) entry which is preliminary data.</text>
</comment>
<evidence type="ECO:0000256" key="8">
    <source>
        <dbReference type="ARBA" id="ARBA00023002"/>
    </source>
</evidence>
<comment type="catalytic activity">
    <reaction evidence="9">
        <text>L-ornithine + NADPH + O2 = N(5)-hydroxy-L-ornithine + NADP(+) + H2O</text>
        <dbReference type="Rhea" id="RHEA:41508"/>
        <dbReference type="ChEBI" id="CHEBI:15377"/>
        <dbReference type="ChEBI" id="CHEBI:15379"/>
        <dbReference type="ChEBI" id="CHEBI:46911"/>
        <dbReference type="ChEBI" id="CHEBI:57783"/>
        <dbReference type="ChEBI" id="CHEBI:58349"/>
        <dbReference type="ChEBI" id="CHEBI:78275"/>
        <dbReference type="EC" id="1.14.13.196"/>
    </reaction>
</comment>
<accession>A0A9P4PXQ8</accession>
<dbReference type="SUPFAM" id="SSF51905">
    <property type="entry name" value="FAD/NAD(P)-binding domain"/>
    <property type="match status" value="2"/>
</dbReference>
<keyword evidence="6" id="KW-0274">FAD</keyword>
<evidence type="ECO:0000256" key="2">
    <source>
        <dbReference type="ARBA" id="ARBA00004924"/>
    </source>
</evidence>
<dbReference type="OrthoDB" id="76038at2759"/>
<dbReference type="PANTHER" id="PTHR38663">
    <property type="match status" value="1"/>
</dbReference>
<evidence type="ECO:0000256" key="6">
    <source>
        <dbReference type="ARBA" id="ARBA00022827"/>
    </source>
</evidence>
<dbReference type="Gene3D" id="3.50.50.60">
    <property type="entry name" value="FAD/NAD(P)-binding domain"/>
    <property type="match status" value="1"/>
</dbReference>
<keyword evidence="7" id="KW-0521">NADP</keyword>
<comment type="cofactor">
    <cofactor evidence="1">
        <name>FAD</name>
        <dbReference type="ChEBI" id="CHEBI:57692"/>
    </cofactor>
</comment>
<reference evidence="11" key="1">
    <citation type="journal article" date="2020" name="Stud. Mycol.">
        <title>101 Dothideomycetes genomes: a test case for predicting lifestyles and emergence of pathogens.</title>
        <authorList>
            <person name="Haridas S."/>
            <person name="Albert R."/>
            <person name="Binder M."/>
            <person name="Bloem J."/>
            <person name="Labutti K."/>
            <person name="Salamov A."/>
            <person name="Andreopoulos B."/>
            <person name="Baker S."/>
            <person name="Barry K."/>
            <person name="Bills G."/>
            <person name="Bluhm B."/>
            <person name="Cannon C."/>
            <person name="Castanera R."/>
            <person name="Culley D."/>
            <person name="Daum C."/>
            <person name="Ezra D."/>
            <person name="Gonzalez J."/>
            <person name="Henrissat B."/>
            <person name="Kuo A."/>
            <person name="Liang C."/>
            <person name="Lipzen A."/>
            <person name="Lutzoni F."/>
            <person name="Magnuson J."/>
            <person name="Mondo S."/>
            <person name="Nolan M."/>
            <person name="Ohm R."/>
            <person name="Pangilinan J."/>
            <person name="Park H.-J."/>
            <person name="Ramirez L."/>
            <person name="Alfaro M."/>
            <person name="Sun H."/>
            <person name="Tritt A."/>
            <person name="Yoshinaga Y."/>
            <person name="Zwiers L.-H."/>
            <person name="Turgeon B."/>
            <person name="Goodwin S."/>
            <person name="Spatafora J."/>
            <person name="Crous P."/>
            <person name="Grigoriev I."/>
        </authorList>
    </citation>
    <scope>NUCLEOTIDE SEQUENCE</scope>
    <source>
        <strain evidence="11">CBS 116435</strain>
    </source>
</reference>
<protein>
    <recommendedName>
        <fullName evidence="4">L-ornithine N(5)-monooxygenase [NAD(P)H]</fullName>
        <ecNumber evidence="4">1.14.13.196</ecNumber>
    </recommendedName>
</protein>
<keyword evidence="8" id="KW-0560">Oxidoreductase</keyword>
<evidence type="ECO:0000256" key="7">
    <source>
        <dbReference type="ARBA" id="ARBA00022857"/>
    </source>
</evidence>
<evidence type="ECO:0000313" key="12">
    <source>
        <dbReference type="Proteomes" id="UP000799441"/>
    </source>
</evidence>
<evidence type="ECO:0000256" key="3">
    <source>
        <dbReference type="ARBA" id="ARBA00007588"/>
    </source>
</evidence>
<evidence type="ECO:0000256" key="10">
    <source>
        <dbReference type="ARBA" id="ARBA00049248"/>
    </source>
</evidence>
<dbReference type="GO" id="GO:0016491">
    <property type="term" value="F:oxidoreductase activity"/>
    <property type="evidence" value="ECO:0007669"/>
    <property type="project" value="UniProtKB-KW"/>
</dbReference>
<dbReference type="InterPro" id="IPR025700">
    <property type="entry name" value="Lys/Orn_oxygenase"/>
</dbReference>
<comment type="pathway">
    <text evidence="2">Siderophore biosynthesis.</text>
</comment>
<keyword evidence="5" id="KW-0285">Flavoprotein</keyword>
<evidence type="ECO:0000256" key="1">
    <source>
        <dbReference type="ARBA" id="ARBA00001974"/>
    </source>
</evidence>
<comment type="similarity">
    <text evidence="3">Belongs to the lysine N(6)-hydroxylase/L-ornithine N(5)-oxygenase family.</text>
</comment>
<organism evidence="11 12">
    <name type="scientific">Polychaeton citri CBS 116435</name>
    <dbReference type="NCBI Taxonomy" id="1314669"/>
    <lineage>
        <taxon>Eukaryota</taxon>
        <taxon>Fungi</taxon>
        <taxon>Dikarya</taxon>
        <taxon>Ascomycota</taxon>
        <taxon>Pezizomycotina</taxon>
        <taxon>Dothideomycetes</taxon>
        <taxon>Dothideomycetidae</taxon>
        <taxon>Capnodiales</taxon>
        <taxon>Capnodiaceae</taxon>
        <taxon>Polychaeton</taxon>
    </lineage>
</organism>
<dbReference type="AlphaFoldDB" id="A0A9P4PXQ8"/>
<dbReference type="Proteomes" id="UP000799441">
    <property type="component" value="Unassembled WGS sequence"/>
</dbReference>
<evidence type="ECO:0000256" key="9">
    <source>
        <dbReference type="ARBA" id="ARBA00047598"/>
    </source>
</evidence>
<dbReference type="EC" id="1.14.13.196" evidence="4"/>
<evidence type="ECO:0000313" key="11">
    <source>
        <dbReference type="EMBL" id="KAF2716867.1"/>
    </source>
</evidence>
<dbReference type="PANTHER" id="PTHR38663:SF1">
    <property type="entry name" value="L-ORNITHINE N(5)-MONOOXYGENASE"/>
    <property type="match status" value="1"/>
</dbReference>
<comment type="catalytic activity">
    <reaction evidence="10">
        <text>L-ornithine + NADH + O2 = N(5)-hydroxy-L-ornithine + NAD(+) + H2O</text>
        <dbReference type="Rhea" id="RHEA:41512"/>
        <dbReference type="ChEBI" id="CHEBI:15377"/>
        <dbReference type="ChEBI" id="CHEBI:15379"/>
        <dbReference type="ChEBI" id="CHEBI:46911"/>
        <dbReference type="ChEBI" id="CHEBI:57540"/>
        <dbReference type="ChEBI" id="CHEBI:57945"/>
        <dbReference type="ChEBI" id="CHEBI:78275"/>
        <dbReference type="EC" id="1.14.13.196"/>
    </reaction>
</comment>
<sequence length="537" mass="59272">MPAAEVDQANKGEIPFVHDVLIVGAGPCGLAVAARLREITPSALFTDDEHHRYHWIARNAPIKARKNGRLKAGNMSPSLKGNEGGRDACSMKGPCMLVLDGSGDNWLSKWRSLFKKLEISHLRSPMFFHPDPRDRDGLLAYAYAEDRSCECYEITGCVGKEVSKHKQKKRRYRNAHMPPSIEERDRKDYFAPSRALFDDYCNGIVDRYGLDETGLVRQEKVVDVDFDLMLNLDPNDKIFKVRTDQSIYYARAVVMAVGAGRPPSIPEPLADPDCPCICHALAPNFSTSKVAGCNVLVVGGGLTSAQTADQAVRRGACHVHLIMRGPLKIKPFDVDLNWMGKFHNNEKASFWSADTDCERASVIQSARGGGSIPPRYVTLLKQHVRTGRLTIHTYTTLESHHYDPSLGTASVKTEPPLSDLPRFEMIYFATGVPSKVDEIECLRTINVKYPVEAFGGLPALTNDLKWREDVPLYVTGKFAGLRLGPGAGNLEGARLGAERIAWALENPDEDNLSEDIGAGASRYAMGIGSMFEQLPMA</sequence>
<proteinExistence type="inferred from homology"/>